<dbReference type="GO" id="GO:0042910">
    <property type="term" value="F:xenobiotic transmembrane transporter activity"/>
    <property type="evidence" value="ECO:0007669"/>
    <property type="project" value="InterPro"/>
</dbReference>
<dbReference type="AlphaFoldDB" id="A0A1M7I0C9"/>
<dbReference type="PANTHER" id="PTHR43823">
    <property type="entry name" value="SPORULATION PROTEIN YKVU"/>
    <property type="match status" value="1"/>
</dbReference>
<dbReference type="GO" id="GO:0046677">
    <property type="term" value="P:response to antibiotic"/>
    <property type="evidence" value="ECO:0007669"/>
    <property type="project" value="UniProtKB-KW"/>
</dbReference>
<evidence type="ECO:0000256" key="9">
    <source>
        <dbReference type="ARBA" id="ARBA00023251"/>
    </source>
</evidence>
<dbReference type="InterPro" id="IPR051327">
    <property type="entry name" value="MATE_MepA_subfamily"/>
</dbReference>
<feature type="transmembrane region" description="Helical" evidence="11">
    <location>
        <begin position="422"/>
        <end position="443"/>
    </location>
</feature>
<keyword evidence="5" id="KW-1003">Cell membrane</keyword>
<dbReference type="OrthoDB" id="9811110at2"/>
<dbReference type="EMBL" id="FRCT01000003">
    <property type="protein sequence ID" value="SHM34246.1"/>
    <property type="molecule type" value="Genomic_DNA"/>
</dbReference>
<dbReference type="InterPro" id="IPR002528">
    <property type="entry name" value="MATE_fam"/>
</dbReference>
<dbReference type="InterPro" id="IPR048279">
    <property type="entry name" value="MdtK-like"/>
</dbReference>
<evidence type="ECO:0000256" key="2">
    <source>
        <dbReference type="ARBA" id="ARBA00008417"/>
    </source>
</evidence>
<feature type="transmembrane region" description="Helical" evidence="11">
    <location>
        <begin position="221"/>
        <end position="241"/>
    </location>
</feature>
<feature type="region of interest" description="Disordered" evidence="10">
    <location>
        <begin position="1"/>
        <end position="55"/>
    </location>
</feature>
<dbReference type="GO" id="GO:0015297">
    <property type="term" value="F:antiporter activity"/>
    <property type="evidence" value="ECO:0007669"/>
    <property type="project" value="InterPro"/>
</dbReference>
<evidence type="ECO:0000256" key="10">
    <source>
        <dbReference type="SAM" id="MobiDB-lite"/>
    </source>
</evidence>
<keyword evidence="7 11" id="KW-1133">Transmembrane helix</keyword>
<accession>A0A1M7I0C9</accession>
<reference evidence="12 13" key="1">
    <citation type="submission" date="2016-11" db="EMBL/GenBank/DDBJ databases">
        <authorList>
            <person name="Jaros S."/>
            <person name="Januszkiewicz K."/>
            <person name="Wedrychowicz H."/>
        </authorList>
    </citation>
    <scope>NUCLEOTIDE SEQUENCE [LARGE SCALE GENOMIC DNA]</scope>
    <source>
        <strain evidence="12 13">Y1</strain>
    </source>
</reference>
<keyword evidence="8 11" id="KW-0472">Membrane</keyword>
<feature type="compositionally biased region" description="Gly residues" evidence="10">
    <location>
        <begin position="16"/>
        <end position="25"/>
    </location>
</feature>
<feature type="transmembrane region" description="Helical" evidence="11">
    <location>
        <begin position="189"/>
        <end position="209"/>
    </location>
</feature>
<feature type="transmembrane region" description="Helical" evidence="11">
    <location>
        <begin position="372"/>
        <end position="395"/>
    </location>
</feature>
<feature type="transmembrane region" description="Helical" evidence="11">
    <location>
        <begin position="290"/>
        <end position="310"/>
    </location>
</feature>
<evidence type="ECO:0000256" key="3">
    <source>
        <dbReference type="ARBA" id="ARBA00022106"/>
    </source>
</evidence>
<feature type="transmembrane region" description="Helical" evidence="11">
    <location>
        <begin position="330"/>
        <end position="351"/>
    </location>
</feature>
<evidence type="ECO:0000256" key="7">
    <source>
        <dbReference type="ARBA" id="ARBA00022989"/>
    </source>
</evidence>
<keyword evidence="4" id="KW-0813">Transport</keyword>
<gene>
    <name evidence="12" type="ORF">SAMN04487860_103210</name>
</gene>
<feature type="transmembrane region" description="Helical" evidence="11">
    <location>
        <begin position="72"/>
        <end position="89"/>
    </location>
</feature>
<dbReference type="RefSeq" id="WP_081373379.1">
    <property type="nucleotide sequence ID" value="NZ_FRCT01000003.1"/>
</dbReference>
<evidence type="ECO:0000313" key="12">
    <source>
        <dbReference type="EMBL" id="SHM34246.1"/>
    </source>
</evidence>
<evidence type="ECO:0000256" key="4">
    <source>
        <dbReference type="ARBA" id="ARBA00022448"/>
    </source>
</evidence>
<evidence type="ECO:0000313" key="13">
    <source>
        <dbReference type="Proteomes" id="UP000184394"/>
    </source>
</evidence>
<dbReference type="Proteomes" id="UP000184394">
    <property type="component" value="Unassembled WGS sequence"/>
</dbReference>
<proteinExistence type="inferred from homology"/>
<dbReference type="Pfam" id="PF01554">
    <property type="entry name" value="MatE"/>
    <property type="match status" value="2"/>
</dbReference>
<comment type="subcellular location">
    <subcellularLocation>
        <location evidence="1">Cell membrane</location>
        <topology evidence="1">Multi-pass membrane protein</topology>
    </subcellularLocation>
</comment>
<feature type="transmembrane region" description="Helical" evidence="11">
    <location>
        <begin position="145"/>
        <end position="169"/>
    </location>
</feature>
<feature type="compositionally biased region" description="Pro residues" evidence="10">
    <location>
        <begin position="36"/>
        <end position="49"/>
    </location>
</feature>
<feature type="transmembrane region" description="Helical" evidence="11">
    <location>
        <begin position="450"/>
        <end position="471"/>
    </location>
</feature>
<protein>
    <recommendedName>
        <fullName evidence="3">Multidrug export protein MepA</fullName>
    </recommendedName>
</protein>
<name>A0A1M7I0C9_RUMFL</name>
<feature type="transmembrane region" description="Helical" evidence="11">
    <location>
        <begin position="109"/>
        <end position="133"/>
    </location>
</feature>
<comment type="similarity">
    <text evidence="2">Belongs to the multi antimicrobial extrusion (MATE) (TC 2.A.66.1) family. MepA subfamily.</text>
</comment>
<organism evidence="12 13">
    <name type="scientific">Ruminococcus flavefaciens</name>
    <dbReference type="NCBI Taxonomy" id="1265"/>
    <lineage>
        <taxon>Bacteria</taxon>
        <taxon>Bacillati</taxon>
        <taxon>Bacillota</taxon>
        <taxon>Clostridia</taxon>
        <taxon>Eubacteriales</taxon>
        <taxon>Oscillospiraceae</taxon>
        <taxon>Ruminococcus</taxon>
    </lineage>
</organism>
<dbReference type="PANTHER" id="PTHR43823:SF3">
    <property type="entry name" value="MULTIDRUG EXPORT PROTEIN MEPA"/>
    <property type="match status" value="1"/>
</dbReference>
<evidence type="ECO:0000256" key="1">
    <source>
        <dbReference type="ARBA" id="ARBA00004651"/>
    </source>
</evidence>
<evidence type="ECO:0000256" key="6">
    <source>
        <dbReference type="ARBA" id="ARBA00022692"/>
    </source>
</evidence>
<evidence type="ECO:0000256" key="8">
    <source>
        <dbReference type="ARBA" id="ARBA00023136"/>
    </source>
</evidence>
<evidence type="ECO:0000256" key="5">
    <source>
        <dbReference type="ARBA" id="ARBA00022475"/>
    </source>
</evidence>
<feature type="transmembrane region" description="Helical" evidence="11">
    <location>
        <begin position="477"/>
        <end position="496"/>
    </location>
</feature>
<feature type="transmembrane region" description="Helical" evidence="11">
    <location>
        <begin position="247"/>
        <end position="269"/>
    </location>
</feature>
<dbReference type="PIRSF" id="PIRSF006603">
    <property type="entry name" value="DinF"/>
    <property type="match status" value="1"/>
</dbReference>
<keyword evidence="6 11" id="KW-0812">Transmembrane</keyword>
<sequence length="509" mass="54106">MRENEIGENSMSAGGPPSGIGGPPNGAGKPPAGTGGPPPGVGGPPPGMGGPPKGMGGNPLGFAPVRSLMMKFAIPSIVGMLVSALYNMVDQLFIGKAVGTLGNTATSIAFPFTTGCMALALLFGIGGASCFNLTLGMGDKKRAPYFAGNALSMLVISGIVMSVITLTFLTPLLKRFGATDAVLPYAKDYVRYTAFGFPFLILTAGGGHIIRADGSPKMTMICNITGAIVNTALDAVFVLGLDWGMKGAAIATVIGQVVSAVLVIFYCFNFKTVYLFGKHLLPKGNIIGRVCSIGMASCFNQVAIAIVQIVLNNSLRHYGALSKYGADDPIAVAGIVMKVNMIVFSIVIGLAQGTQPIESFNYGAKNYDRVKSAFWMAVKAGAAISLVAFVIFQLFPRQILSAFANKEASEGYYEFGAKFFRISFFFTWINCLQPITSTFFTSIGKSIKGVFLSLTRQILFFIPLMLVLPLFFKINGILYTGPIADGLAAIVAIIMARYEFKDMHEREWY</sequence>
<dbReference type="GO" id="GO:0005886">
    <property type="term" value="C:plasma membrane"/>
    <property type="evidence" value="ECO:0007669"/>
    <property type="project" value="UniProtKB-SubCell"/>
</dbReference>
<evidence type="ECO:0000256" key="11">
    <source>
        <dbReference type="SAM" id="Phobius"/>
    </source>
</evidence>
<keyword evidence="9" id="KW-0046">Antibiotic resistance</keyword>
<dbReference type="CDD" id="cd13143">
    <property type="entry name" value="MATE_MepA_like"/>
    <property type="match status" value="1"/>
</dbReference>
<dbReference type="InterPro" id="IPR045070">
    <property type="entry name" value="MATE_MepA-like"/>
</dbReference>